<keyword evidence="4 7" id="KW-1133">Transmembrane helix</keyword>
<feature type="transmembrane region" description="Helical" evidence="7">
    <location>
        <begin position="43"/>
        <end position="62"/>
    </location>
</feature>
<dbReference type="GO" id="GO:0005886">
    <property type="term" value="C:plasma membrane"/>
    <property type="evidence" value="ECO:0007669"/>
    <property type="project" value="UniProtKB-SubCell"/>
</dbReference>
<evidence type="ECO:0000256" key="4">
    <source>
        <dbReference type="ARBA" id="ARBA00022989"/>
    </source>
</evidence>
<evidence type="ECO:0000256" key="1">
    <source>
        <dbReference type="ARBA" id="ARBA00004651"/>
    </source>
</evidence>
<feature type="domain" description="MASE1" evidence="8">
    <location>
        <begin position="18"/>
        <end position="290"/>
    </location>
</feature>
<keyword evidence="3 7" id="KW-0812">Transmembrane</keyword>
<dbReference type="RefSeq" id="WP_053926924.1">
    <property type="nucleotide sequence ID" value="NZ_LGKG01000165.1"/>
</dbReference>
<dbReference type="Proteomes" id="UP000037982">
    <property type="component" value="Unassembled WGS sequence"/>
</dbReference>
<dbReference type="Pfam" id="PF05231">
    <property type="entry name" value="MASE1"/>
    <property type="match status" value="1"/>
</dbReference>
<evidence type="ECO:0000313" key="10">
    <source>
        <dbReference type="Proteomes" id="UP000037982"/>
    </source>
</evidence>
<dbReference type="AlphaFoldDB" id="A0A0N0XUN7"/>
<evidence type="ECO:0000259" key="8">
    <source>
        <dbReference type="Pfam" id="PF05231"/>
    </source>
</evidence>
<keyword evidence="5 7" id="KW-0472">Membrane</keyword>
<organism evidence="9 10">
    <name type="scientific">Streptomyces chattanoogensis</name>
    <dbReference type="NCBI Taxonomy" id="66876"/>
    <lineage>
        <taxon>Bacteria</taxon>
        <taxon>Bacillati</taxon>
        <taxon>Actinomycetota</taxon>
        <taxon>Actinomycetes</taxon>
        <taxon>Kitasatosporales</taxon>
        <taxon>Streptomycetaceae</taxon>
        <taxon>Streptomyces</taxon>
    </lineage>
</organism>
<protein>
    <submittedName>
        <fullName evidence="9">Membrane protein</fullName>
    </submittedName>
</protein>
<evidence type="ECO:0000256" key="3">
    <source>
        <dbReference type="ARBA" id="ARBA00022692"/>
    </source>
</evidence>
<evidence type="ECO:0000256" key="2">
    <source>
        <dbReference type="ARBA" id="ARBA00022475"/>
    </source>
</evidence>
<sequence>MHNEWLSRHGATAVRILSVAAAYYGGAKLGLLQELVRGQVTPLWPPTGIALTALLLLGLRTWPGIALGAFLVNVTLGPSLLVVLAIAASNTLSPVLSCLLLRCAGFRVRMDRLRDAVALVFLGALAGMLVSSTVGSGVLVLSGALTRADFWPTWAVWWTGDAMGVLVITPVLLVLGTARPSRRARIRPLRVAEAAALGISTFAVTQFAVSSAMNLLFLVSPFLIWAAFRFRHAGAAPCALLVSTIAIVAAAERHGPFAHHDLFTNMVTLQAFNGITALTALLLAAVITERLDTQREIRRIVAQLSEALSDLEADASRGGWPPPQHRKPDGGRGERAG</sequence>
<feature type="transmembrane region" description="Helical" evidence="7">
    <location>
        <begin position="271"/>
        <end position="288"/>
    </location>
</feature>
<evidence type="ECO:0000256" key="7">
    <source>
        <dbReference type="SAM" id="Phobius"/>
    </source>
</evidence>
<evidence type="ECO:0000256" key="5">
    <source>
        <dbReference type="ARBA" id="ARBA00023136"/>
    </source>
</evidence>
<comment type="caution">
    <text evidence="9">The sequence shown here is derived from an EMBL/GenBank/DDBJ whole genome shotgun (WGS) entry which is preliminary data.</text>
</comment>
<dbReference type="EMBL" id="LGKG01000165">
    <property type="protein sequence ID" value="KPC60143.1"/>
    <property type="molecule type" value="Genomic_DNA"/>
</dbReference>
<reference evidence="10" key="1">
    <citation type="submission" date="2015-07" db="EMBL/GenBank/DDBJ databases">
        <authorList>
            <person name="Ju K.-S."/>
            <person name="Doroghazi J.R."/>
            <person name="Metcalf W.W."/>
        </authorList>
    </citation>
    <scope>NUCLEOTIDE SEQUENCE [LARGE SCALE GENOMIC DNA]</scope>
    <source>
        <strain evidence="10">NRRL ISP-5002</strain>
    </source>
</reference>
<dbReference type="PANTHER" id="PTHR45530">
    <property type="entry name" value="SENSORY TRANSDUCTION HISTIDINE KINASE"/>
    <property type="match status" value="1"/>
</dbReference>
<comment type="subcellular location">
    <subcellularLocation>
        <location evidence="1">Cell membrane</location>
        <topology evidence="1">Multi-pass membrane protein</topology>
    </subcellularLocation>
</comment>
<feature type="transmembrane region" description="Helical" evidence="7">
    <location>
        <begin position="12"/>
        <end position="31"/>
    </location>
</feature>
<proteinExistence type="predicted"/>
<dbReference type="PATRIC" id="fig|66876.3.peg.6884"/>
<keyword evidence="10" id="KW-1185">Reference proteome</keyword>
<evidence type="ECO:0000313" key="9">
    <source>
        <dbReference type="EMBL" id="KPC60143.1"/>
    </source>
</evidence>
<feature type="transmembrane region" description="Helical" evidence="7">
    <location>
        <begin position="116"/>
        <end position="142"/>
    </location>
</feature>
<accession>A0A0N0XUN7</accession>
<feature type="region of interest" description="Disordered" evidence="6">
    <location>
        <begin position="312"/>
        <end position="337"/>
    </location>
</feature>
<evidence type="ECO:0000256" key="6">
    <source>
        <dbReference type="SAM" id="MobiDB-lite"/>
    </source>
</evidence>
<feature type="transmembrane region" description="Helical" evidence="7">
    <location>
        <begin position="154"/>
        <end position="176"/>
    </location>
</feature>
<feature type="compositionally biased region" description="Basic and acidic residues" evidence="6">
    <location>
        <begin position="326"/>
        <end position="337"/>
    </location>
</feature>
<dbReference type="PANTHER" id="PTHR45530:SF3">
    <property type="entry name" value="TWO-COMPONENT SYSTEM NARL FAMILY SENSOR HISTIDINE KINASE BARA"/>
    <property type="match status" value="1"/>
</dbReference>
<dbReference type="InterPro" id="IPR007895">
    <property type="entry name" value="MASE1"/>
</dbReference>
<name>A0A0N0XUN7_9ACTN</name>
<gene>
    <name evidence="9" type="ORF">ADL29_31215</name>
</gene>
<feature type="transmembrane region" description="Helical" evidence="7">
    <location>
        <begin position="82"/>
        <end position="104"/>
    </location>
</feature>
<keyword evidence="2" id="KW-1003">Cell membrane</keyword>